<evidence type="ECO:0000256" key="2">
    <source>
        <dbReference type="SAM" id="SignalP"/>
    </source>
</evidence>
<dbReference type="PANTHER" id="PTHR45737">
    <property type="entry name" value="VON WILLEBRAND FACTOR A DOMAIN-CONTAINING PROTEIN 5A"/>
    <property type="match status" value="1"/>
</dbReference>
<gene>
    <name evidence="4" type="ORF">DB30_03901</name>
</gene>
<feature type="region of interest" description="Disordered" evidence="1">
    <location>
        <begin position="586"/>
        <end position="631"/>
    </location>
</feature>
<dbReference type="SUPFAM" id="SSF53300">
    <property type="entry name" value="vWA-like"/>
    <property type="match status" value="1"/>
</dbReference>
<keyword evidence="2" id="KW-0732">Signal</keyword>
<proteinExistence type="predicted"/>
<dbReference type="Pfam" id="PF08487">
    <property type="entry name" value="VIT"/>
    <property type="match status" value="1"/>
</dbReference>
<comment type="caution">
    <text evidence="4">The sequence shown here is derived from an EMBL/GenBank/DDBJ whole genome shotgun (WGS) entry which is preliminary data.</text>
</comment>
<dbReference type="PANTHER" id="PTHR45737:SF6">
    <property type="entry name" value="VON WILLEBRAND FACTOR A DOMAIN-CONTAINING PROTEIN 5A"/>
    <property type="match status" value="1"/>
</dbReference>
<sequence length="810" mass="87806">MMRPLRTPLLLSVVLLAACASPTSGSIAATGAGQRSLGAQTEVARTSAWLADMDRGVDQFGPGELEVQDPAAADGATFLELSSLSVNVHTIGPMARYEVEHVFHNGTDQMLEGTFRFPLPAGSIVTGLAMEINGELMDGEILERDKARKIYQDIVDSMRDPALLEWEAGQTFKLRVFPIEAGERKRVVMRYMAPLQPDDDAPSGFAVAIPSAAPAMQTSIPALTVRVDGREVVQRRDHSARENLSVALDRANVPAYVQESSGEQMYLAARLDLDWAAVASPITQIEQRRTVIVVDSSRSALESWALASEAVATVLAGLGPDDEFMLVTGDLETRVFAEDFVRNNADQRAAALAFLAQIQPDGASDLGALITRVGEALSHAQSGDQVVYVGDGTPTWGTTDREQLAAQTLAALAGAPLYALSVGKRESRDTLEALTGGTGGRTLRPQSVPQVQAFASFLERAPQVRRVAKLELEVPGVEQVHAPLSTTLFEGERPVVHFRVAKGEPVPTQVTVRGWAGGLRFEQVVELGEPLAQVGVRQQWAARELAATSDKAAAVALSVEHSVLSKHTALLVLESEEAYERYDIERRNGPNANQNADADAPEVSGRNLDADGGSPYLGPGDLQPGDPEIHIPAPRDALSVDVVFPFGETKSARWEHELGQWTVRFLVDDDTEPGTYEVLVRVTHANGRVELLNLEYTIDVEAPQLRLELRVRDDGAFDVFAHQVLSEADAARERVEGRRGDERASTLDAKRVELIMPDGQTLDLRVGMRGHFVRRWVPRGEVEFPATVTAVVADRALNSRRVELSLEGPS</sequence>
<feature type="compositionally biased region" description="Low complexity" evidence="1">
    <location>
        <begin position="589"/>
        <end position="598"/>
    </location>
</feature>
<dbReference type="EMBL" id="JMCC02000003">
    <property type="protein sequence ID" value="KIG19345.1"/>
    <property type="molecule type" value="Genomic_DNA"/>
</dbReference>
<dbReference type="Gene3D" id="3.40.50.410">
    <property type="entry name" value="von Willebrand factor, type A domain"/>
    <property type="match status" value="1"/>
</dbReference>
<evidence type="ECO:0000256" key="1">
    <source>
        <dbReference type="SAM" id="MobiDB-lite"/>
    </source>
</evidence>
<evidence type="ECO:0000313" key="5">
    <source>
        <dbReference type="Proteomes" id="UP000031599"/>
    </source>
</evidence>
<feature type="domain" description="VIT" evidence="3">
    <location>
        <begin position="65"/>
        <end position="193"/>
    </location>
</feature>
<dbReference type="InterPro" id="IPR036465">
    <property type="entry name" value="vWFA_dom_sf"/>
</dbReference>
<reference evidence="4 5" key="1">
    <citation type="submission" date="2014-12" db="EMBL/GenBank/DDBJ databases">
        <title>Genome assembly of Enhygromyxa salina DSM 15201.</title>
        <authorList>
            <person name="Sharma G."/>
            <person name="Subramanian S."/>
        </authorList>
    </citation>
    <scope>NUCLEOTIDE SEQUENCE [LARGE SCALE GENOMIC DNA]</scope>
    <source>
        <strain evidence="4 5">DSM 15201</strain>
    </source>
</reference>
<evidence type="ECO:0000259" key="3">
    <source>
        <dbReference type="PROSITE" id="PS51468"/>
    </source>
</evidence>
<dbReference type="Pfam" id="PF13768">
    <property type="entry name" value="VWA_3"/>
    <property type="match status" value="1"/>
</dbReference>
<dbReference type="InterPro" id="IPR013694">
    <property type="entry name" value="VIT"/>
</dbReference>
<dbReference type="InterPro" id="IPR002035">
    <property type="entry name" value="VWF_A"/>
</dbReference>
<dbReference type="AlphaFoldDB" id="A0A0C2DD45"/>
<dbReference type="PROSITE" id="PS51257">
    <property type="entry name" value="PROKAR_LIPOPROTEIN"/>
    <property type="match status" value="1"/>
</dbReference>
<protein>
    <recommendedName>
        <fullName evidence="3">VIT domain-containing protein</fullName>
    </recommendedName>
</protein>
<feature type="chain" id="PRO_5002147374" description="VIT domain-containing protein" evidence="2">
    <location>
        <begin position="29"/>
        <end position="810"/>
    </location>
</feature>
<name>A0A0C2DD45_9BACT</name>
<accession>A0A0C2DD45</accession>
<dbReference type="PROSITE" id="PS51468">
    <property type="entry name" value="VIT"/>
    <property type="match status" value="1"/>
</dbReference>
<organism evidence="4 5">
    <name type="scientific">Enhygromyxa salina</name>
    <dbReference type="NCBI Taxonomy" id="215803"/>
    <lineage>
        <taxon>Bacteria</taxon>
        <taxon>Pseudomonadati</taxon>
        <taxon>Myxococcota</taxon>
        <taxon>Polyangia</taxon>
        <taxon>Nannocystales</taxon>
        <taxon>Nannocystaceae</taxon>
        <taxon>Enhygromyxa</taxon>
    </lineage>
</organism>
<feature type="signal peptide" evidence="2">
    <location>
        <begin position="1"/>
        <end position="28"/>
    </location>
</feature>
<evidence type="ECO:0000313" key="4">
    <source>
        <dbReference type="EMBL" id="KIG19345.1"/>
    </source>
</evidence>
<dbReference type="Proteomes" id="UP000031599">
    <property type="component" value="Unassembled WGS sequence"/>
</dbReference>